<evidence type="ECO:0000313" key="2">
    <source>
        <dbReference type="EMBL" id="KIV93801.1"/>
    </source>
</evidence>
<dbReference type="PANTHER" id="PTHR39336">
    <property type="entry name" value="PYRIDOXAMINE PHOSPHATE OXIDASE FAMILY PROTEIN (AFU_ORTHOLOGUE AFUA_6G11440)"/>
    <property type="match status" value="1"/>
</dbReference>
<keyword evidence="1" id="KW-1133">Transmembrane helix</keyword>
<keyword evidence="3" id="KW-1185">Reference proteome</keyword>
<protein>
    <recommendedName>
        <fullName evidence="4">Pyridoxamine 5'-phosphate oxidase putative domain-containing protein</fullName>
    </recommendedName>
</protein>
<dbReference type="Proteomes" id="UP000054302">
    <property type="component" value="Unassembled WGS sequence"/>
</dbReference>
<evidence type="ECO:0000313" key="3">
    <source>
        <dbReference type="Proteomes" id="UP000054302"/>
    </source>
</evidence>
<accession>A0A0D1XZV4</accession>
<gene>
    <name evidence="2" type="ORF">PV10_04990</name>
</gene>
<reference evidence="2 3" key="1">
    <citation type="submission" date="2015-01" db="EMBL/GenBank/DDBJ databases">
        <title>The Genome Sequence of Exophiala mesophila CBS40295.</title>
        <authorList>
            <consortium name="The Broad Institute Genomics Platform"/>
            <person name="Cuomo C."/>
            <person name="de Hoog S."/>
            <person name="Gorbushina A."/>
            <person name="Stielow B."/>
            <person name="Teixiera M."/>
            <person name="Abouelleil A."/>
            <person name="Chapman S.B."/>
            <person name="Priest M."/>
            <person name="Young S.K."/>
            <person name="Wortman J."/>
            <person name="Nusbaum C."/>
            <person name="Birren B."/>
        </authorList>
    </citation>
    <scope>NUCLEOTIDE SEQUENCE [LARGE SCALE GENOMIC DNA]</scope>
    <source>
        <strain evidence="2 3">CBS 40295</strain>
    </source>
</reference>
<dbReference type="VEuPathDB" id="FungiDB:PV10_04990"/>
<dbReference type="OMA" id="RITLMWC"/>
<dbReference type="RefSeq" id="XP_016225375.1">
    <property type="nucleotide sequence ID" value="XM_016369587.1"/>
</dbReference>
<dbReference type="GeneID" id="27322835"/>
<name>A0A0D1XZV4_EXOME</name>
<evidence type="ECO:0008006" key="4">
    <source>
        <dbReference type="Google" id="ProtNLM"/>
    </source>
</evidence>
<dbReference type="OrthoDB" id="539398at2759"/>
<dbReference type="HOGENOM" id="CLU_054794_1_0_1"/>
<dbReference type="PANTHER" id="PTHR39336:SF1">
    <property type="entry name" value="PYRIDOXAMINE PHOSPHATE OXIDASE FAMILY PROTEIN (AFU_ORTHOLOGUE AFUA_6G11440)"/>
    <property type="match status" value="1"/>
</dbReference>
<dbReference type="AlphaFoldDB" id="A0A0D1XZV4"/>
<dbReference type="STRING" id="212818.A0A0D1XZV4"/>
<evidence type="ECO:0000256" key="1">
    <source>
        <dbReference type="SAM" id="Phobius"/>
    </source>
</evidence>
<organism evidence="2 3">
    <name type="scientific">Exophiala mesophila</name>
    <name type="common">Black yeast-like fungus</name>
    <dbReference type="NCBI Taxonomy" id="212818"/>
    <lineage>
        <taxon>Eukaryota</taxon>
        <taxon>Fungi</taxon>
        <taxon>Dikarya</taxon>
        <taxon>Ascomycota</taxon>
        <taxon>Pezizomycotina</taxon>
        <taxon>Eurotiomycetes</taxon>
        <taxon>Chaetothyriomycetidae</taxon>
        <taxon>Chaetothyriales</taxon>
        <taxon>Herpotrichiellaceae</taxon>
        <taxon>Exophiala</taxon>
    </lineage>
</organism>
<dbReference type="Gene3D" id="2.30.110.10">
    <property type="entry name" value="Electron Transport, Fmn-binding Protein, Chain A"/>
    <property type="match status" value="1"/>
</dbReference>
<sequence>MVKFYDSITPDLQEWAMKQAVFFVASAPLHGEHINLSPKGLPSSSFAIINPNLCAYVDATGSGIETIAHLQENGRCTVMFCSFDTSPRIMRFFCKGRAVAWNEPGFDDWLKRMGDKSFAGARAVILLDVFKAQTSCGFGVPLLATKIDPSSPNKTTAFLDDRNTLGHWSGKYVEQGIIDEYRASNNRRSLDGLPGLRIARRHGGEYLFLGDVRAKILKTLRASPFANILVLVLVAILASILTTVSLYLSGLMIVQPGTSGITLGTREL</sequence>
<feature type="transmembrane region" description="Helical" evidence="1">
    <location>
        <begin position="225"/>
        <end position="248"/>
    </location>
</feature>
<proteinExistence type="predicted"/>
<dbReference type="InterPro" id="IPR012349">
    <property type="entry name" value="Split_barrel_FMN-bd"/>
</dbReference>
<dbReference type="SUPFAM" id="SSF50475">
    <property type="entry name" value="FMN-binding split barrel"/>
    <property type="match status" value="1"/>
</dbReference>
<dbReference type="EMBL" id="KN847522">
    <property type="protein sequence ID" value="KIV93801.1"/>
    <property type="molecule type" value="Genomic_DNA"/>
</dbReference>
<keyword evidence="1" id="KW-0472">Membrane</keyword>
<keyword evidence="1" id="KW-0812">Transmembrane</keyword>